<dbReference type="Gene3D" id="3.40.720.10">
    <property type="entry name" value="Alkaline Phosphatase, subunit A"/>
    <property type="match status" value="1"/>
</dbReference>
<dbReference type="SUPFAM" id="SSF53649">
    <property type="entry name" value="Alkaline phosphatase-like"/>
    <property type="match status" value="1"/>
</dbReference>
<organism evidence="1 2">
    <name type="scientific">Dyadobacter pollutisoli</name>
    <dbReference type="NCBI Taxonomy" id="2910158"/>
    <lineage>
        <taxon>Bacteria</taxon>
        <taxon>Pseudomonadati</taxon>
        <taxon>Bacteroidota</taxon>
        <taxon>Cytophagia</taxon>
        <taxon>Cytophagales</taxon>
        <taxon>Spirosomataceae</taxon>
        <taxon>Dyadobacter</taxon>
    </lineage>
</organism>
<dbReference type="AlphaFoldDB" id="A0A9E8NJ74"/>
<dbReference type="Proteomes" id="UP001164653">
    <property type="component" value="Chromosome"/>
</dbReference>
<evidence type="ECO:0000313" key="1">
    <source>
        <dbReference type="EMBL" id="WAC15009.1"/>
    </source>
</evidence>
<dbReference type="InterPro" id="IPR017850">
    <property type="entry name" value="Alkaline_phosphatase_core_sf"/>
</dbReference>
<gene>
    <name evidence="1" type="ORF">ON006_13790</name>
</gene>
<accession>A0A9E8NJ74</accession>
<reference evidence="1" key="1">
    <citation type="submission" date="2022-11" db="EMBL/GenBank/DDBJ databases">
        <title>Dyadobacter pollutisoli sp. nov., isolated from plastic dumped soil.</title>
        <authorList>
            <person name="Kim J.M."/>
            <person name="Kim K.R."/>
            <person name="Lee J.K."/>
            <person name="Hao L."/>
            <person name="Jeon C.O."/>
        </authorList>
    </citation>
    <scope>NUCLEOTIDE SEQUENCE</scope>
    <source>
        <strain evidence="1">U1</strain>
    </source>
</reference>
<protein>
    <submittedName>
        <fullName evidence="1">Alkaline phosphatase family protein</fullName>
    </submittedName>
</protein>
<evidence type="ECO:0000313" key="2">
    <source>
        <dbReference type="Proteomes" id="UP001164653"/>
    </source>
</evidence>
<sequence>MLRLFLLLSIAFFTISPTIGQIPSSENLIVIVLDGMRWQEVFAGADSTLIDNPSFTRNKKRVRSRFWDEDPKIRREKLFPFFWKTIAHSGQLYGNRWLQSNVNVHNPYQLTYPGFSEMLTGYVNPEITSNQLVINKSNNVLEMINREKGFEGKVALFATSDLFPFLMDKKNSKVYVNADSDSLLPDSPESRLLNEMQRLTAKPTTERPDLLTYFAAREYVKNYKPRVLYLALGETDAFAHNGNYDQYLETALAEDNMIKSFWTMVQSIPQYKDKTTLLITCDHGRGDMVKQQWTSHGPDITGSGEIWIAAMGPLTKGYGEMKGHPGIHQEQLAATMAAVLGLSYKPVTHVAASPIKLIYSSK</sequence>
<keyword evidence="2" id="KW-1185">Reference proteome</keyword>
<dbReference type="RefSeq" id="WP_244820376.1">
    <property type="nucleotide sequence ID" value="NZ_CP112998.1"/>
</dbReference>
<name>A0A9E8NJ74_9BACT</name>
<dbReference type="KEGG" id="dpf:ON006_13790"/>
<proteinExistence type="predicted"/>
<dbReference type="EMBL" id="CP112998">
    <property type="protein sequence ID" value="WAC15009.1"/>
    <property type="molecule type" value="Genomic_DNA"/>
</dbReference>